<feature type="domain" description="IPT/TIG" evidence="1">
    <location>
        <begin position="463"/>
        <end position="530"/>
    </location>
</feature>
<accession>A0A1B4XGF3</accession>
<keyword evidence="3" id="KW-1185">Reference proteome</keyword>
<dbReference type="InterPro" id="IPR019026">
    <property type="entry name" value="Peptidase_M64_IgA"/>
</dbReference>
<dbReference type="OrthoDB" id="9143597at2"/>
<sequence length="717" mass="76037">MHNNAKDNKLLSAWSRLIIVLLLLCLGALRPAGAATYLGTATVYQGGDPARVIDVVYVPIGFTDSWLYPAFTEGTVPYTSQFLTSYAPFTSYQSFFNIHRLDAYSTVNEEAALRTLASQYLPDVDVIIFVYRDATALVNRCGGEPNVLACANMGGDVHIHYGTYMDVLAHELGHAIGYLADEYVSTTNCPSGVYEGLEPTSINATINTDRTALKWRDWLGIDGVDLFPGALYCSTGAYRPRATCRMGAYDGGSPQQPFDPVCREGLIREINSRVYPFVSLTPSNQFQFNLSPQPKTFSVVPDLNIRPQGAAYQYEWYLNYQLIPGATSTSYTLDLSTLAPGQTHTLRIVPVDPDINDFVRIANLEKPAAIETGWFISVVATAPTISSFTPTSGGAGVPVTISGSNFTGATAVKFNGTLSTYQVVSAMQINATVPASATTGPITVTTPNGTATSAQTFTVYSPPTITYYSPLSALPGALVNVYGNNFCGIPCNPADTQLKLNGVSITPTSVSATNIQFTLPAGSTSGYLTVTTPFGAGSVYFIVQGVPQIIYFGPFIATTGTIVTIQGFNFCGIPCFASQTQARLNGLLLPITEIFPGYLKVQIPAGAASGYLTVTTPAGMATSSSQLIIQQPPTISSFTPTSGPVGTLVDMSGFPFCAFPCDASQIRVSLNGAPVTLRAALPGYLRLEIPPGATSGKFTVTTAVGSVTSTGTFTVTP</sequence>
<dbReference type="Gene3D" id="2.60.40.10">
    <property type="entry name" value="Immunoglobulins"/>
    <property type="match status" value="4"/>
</dbReference>
<gene>
    <name evidence="2" type="ORF">SCL_1589</name>
</gene>
<dbReference type="EMBL" id="AP014879">
    <property type="protein sequence ID" value="BAV33894.1"/>
    <property type="molecule type" value="Genomic_DNA"/>
</dbReference>
<name>A0A1B4XGF3_9GAMM</name>
<dbReference type="InterPro" id="IPR002909">
    <property type="entry name" value="IPT_dom"/>
</dbReference>
<evidence type="ECO:0000313" key="2">
    <source>
        <dbReference type="EMBL" id="BAV33894.1"/>
    </source>
</evidence>
<organism evidence="2 3">
    <name type="scientific">Sulfuricaulis limicola</name>
    <dbReference type="NCBI Taxonomy" id="1620215"/>
    <lineage>
        <taxon>Bacteria</taxon>
        <taxon>Pseudomonadati</taxon>
        <taxon>Pseudomonadota</taxon>
        <taxon>Gammaproteobacteria</taxon>
        <taxon>Acidiferrobacterales</taxon>
        <taxon>Acidiferrobacteraceae</taxon>
        <taxon>Sulfuricaulis</taxon>
    </lineage>
</organism>
<dbReference type="Pfam" id="PF01833">
    <property type="entry name" value="TIG"/>
    <property type="match status" value="3"/>
</dbReference>
<dbReference type="Proteomes" id="UP000243180">
    <property type="component" value="Chromosome"/>
</dbReference>
<dbReference type="GO" id="GO:0008237">
    <property type="term" value="F:metallopeptidase activity"/>
    <property type="evidence" value="ECO:0007669"/>
    <property type="project" value="InterPro"/>
</dbReference>
<dbReference type="InterPro" id="IPR024079">
    <property type="entry name" value="MetalloPept_cat_dom_sf"/>
</dbReference>
<reference evidence="2 3" key="1">
    <citation type="submission" date="2015-05" db="EMBL/GenBank/DDBJ databases">
        <title>Complete genome sequence of a sulfur-oxidizing gammaproteobacterium strain HA5.</title>
        <authorList>
            <person name="Miura A."/>
            <person name="Kojima H."/>
            <person name="Fukui M."/>
        </authorList>
    </citation>
    <scope>NUCLEOTIDE SEQUENCE [LARGE SCALE GENOMIC DNA]</scope>
    <source>
        <strain evidence="2 3">HA5</strain>
    </source>
</reference>
<dbReference type="AlphaFoldDB" id="A0A1B4XGF3"/>
<dbReference type="InterPro" id="IPR013783">
    <property type="entry name" value="Ig-like_fold"/>
</dbReference>
<dbReference type="Pfam" id="PF09471">
    <property type="entry name" value="Peptidase_M64"/>
    <property type="match status" value="1"/>
</dbReference>
<proteinExistence type="predicted"/>
<dbReference type="Gene3D" id="3.40.390.10">
    <property type="entry name" value="Collagenase (Catalytic Domain)"/>
    <property type="match status" value="1"/>
</dbReference>
<dbReference type="SUPFAM" id="SSF81296">
    <property type="entry name" value="E set domains"/>
    <property type="match status" value="4"/>
</dbReference>
<dbReference type="InParanoid" id="A0A1B4XGF3"/>
<feature type="domain" description="IPT/TIG" evidence="1">
    <location>
        <begin position="633"/>
        <end position="714"/>
    </location>
</feature>
<evidence type="ECO:0000313" key="3">
    <source>
        <dbReference type="Proteomes" id="UP000243180"/>
    </source>
</evidence>
<dbReference type="RefSeq" id="WP_096360700.1">
    <property type="nucleotide sequence ID" value="NZ_AP014879.1"/>
</dbReference>
<dbReference type="KEGG" id="slim:SCL_1589"/>
<feature type="domain" description="IPT/TIG" evidence="1">
    <location>
        <begin position="383"/>
        <end position="458"/>
    </location>
</feature>
<dbReference type="SUPFAM" id="SSF55486">
    <property type="entry name" value="Metalloproteases ('zincins'), catalytic domain"/>
    <property type="match status" value="1"/>
</dbReference>
<evidence type="ECO:0000259" key="1">
    <source>
        <dbReference type="Pfam" id="PF01833"/>
    </source>
</evidence>
<dbReference type="InterPro" id="IPR014756">
    <property type="entry name" value="Ig_E-set"/>
</dbReference>
<protein>
    <recommendedName>
        <fullName evidence="1">IPT/TIG domain-containing protein</fullName>
    </recommendedName>
</protein>